<dbReference type="Pfam" id="PF07653">
    <property type="entry name" value="SH3_2"/>
    <property type="match status" value="1"/>
</dbReference>
<comment type="subunit">
    <text evidence="12">Interacts with MIA3. Interacts with the COPII coat subunits SEC23A, SEC23B and maybe SEC24C. Interacts with PREB; recruits PREB to endoplasmic reticulum exit sites. Interacts with APOB.</text>
</comment>
<dbReference type="Gene3D" id="2.30.30.40">
    <property type="entry name" value="SH3 Domains"/>
    <property type="match status" value="1"/>
</dbReference>
<evidence type="ECO:0000256" key="12">
    <source>
        <dbReference type="ARBA" id="ARBA00063217"/>
    </source>
</evidence>
<feature type="domain" description="SH3" evidence="17">
    <location>
        <begin position="39"/>
        <end position="101"/>
    </location>
</feature>
<evidence type="ECO:0000256" key="7">
    <source>
        <dbReference type="ARBA" id="ARBA00023054"/>
    </source>
</evidence>
<evidence type="ECO:0000256" key="2">
    <source>
        <dbReference type="ARBA" id="ARBA00022443"/>
    </source>
</evidence>
<evidence type="ECO:0000313" key="18">
    <source>
        <dbReference type="Ensembl" id="ENSUAMP00000028211.1"/>
    </source>
</evidence>
<dbReference type="OMA" id="VCEDIVW"/>
<dbReference type="GO" id="GO:0006888">
    <property type="term" value="P:endoplasmic reticulum to Golgi vesicle-mediated transport"/>
    <property type="evidence" value="ECO:0007669"/>
    <property type="project" value="TreeGrafter"/>
</dbReference>
<feature type="signal peptide" evidence="16">
    <location>
        <begin position="1"/>
        <end position="22"/>
    </location>
</feature>
<dbReference type="InterPro" id="IPR051500">
    <property type="entry name" value="cTAGE_MIA/OTOR"/>
</dbReference>
<dbReference type="AlphaFoldDB" id="A0A452S7M4"/>
<proteinExistence type="inferred from homology"/>
<keyword evidence="7" id="KW-0175">Coiled coil</keyword>
<reference evidence="18" key="3">
    <citation type="submission" date="2025-09" db="UniProtKB">
        <authorList>
            <consortium name="Ensembl"/>
        </authorList>
    </citation>
    <scope>IDENTIFICATION</scope>
</reference>
<evidence type="ECO:0000256" key="8">
    <source>
        <dbReference type="ARBA" id="ARBA00023136"/>
    </source>
</evidence>
<dbReference type="PANTHER" id="PTHR23158:SF38">
    <property type="entry name" value="MELANOMA INHIBITORY ACTIVITY PROTEIN 2"/>
    <property type="match status" value="1"/>
</dbReference>
<keyword evidence="2 15" id="KW-0728">SH3 domain</keyword>
<accession>A0A452S7M4</accession>
<evidence type="ECO:0000256" key="1">
    <source>
        <dbReference type="ARBA" id="ARBA00004389"/>
    </source>
</evidence>
<dbReference type="InterPro" id="IPR001452">
    <property type="entry name" value="SH3_domain"/>
</dbReference>
<dbReference type="GO" id="GO:0035459">
    <property type="term" value="P:vesicle cargo loading"/>
    <property type="evidence" value="ECO:0007669"/>
    <property type="project" value="TreeGrafter"/>
</dbReference>
<evidence type="ECO:0000256" key="4">
    <source>
        <dbReference type="ARBA" id="ARBA00022729"/>
    </source>
</evidence>
<comment type="function">
    <text evidence="10">Plays a role in the transport of cargos that are too large to fit into COPII-coated vesicles and require specific mechanisms to be incorporated into membrane-bound carriers and exported from the endoplasmic reticulum. Plays a role in the secretion of lipoproteins, pre-chylomicrons and pre-VLDLs, by participating in their export from the endoplasmic reticulum. Thereby, may play a role in cholesterol and triglyceride homeostasis. Required for collagen VII (COL7A1) secretion by loading COL7A1 into transport carriers and recruiting PREB/SEC12 at the endoplasmic reticulum exit sites.</text>
</comment>
<evidence type="ECO:0000256" key="10">
    <source>
        <dbReference type="ARBA" id="ARBA00058328"/>
    </source>
</evidence>
<keyword evidence="19" id="KW-1185">Reference proteome</keyword>
<keyword evidence="6" id="KW-1133">Transmembrane helix</keyword>
<sequence length="119" mass="13387">MAELGVYRTLLLVISLAKCLEGTKLLADFKKCGDLECETLISRVLALRDYRGPDCRYLNFTKGEEISVYVKLAGEREDLWAGSKGKDFGYFPREAVQIEEVFISEEVQISTKVSISVVN</sequence>
<dbReference type="STRING" id="9643.ENSUAMP00000028211"/>
<reference evidence="19" key="1">
    <citation type="submission" date="2016-06" db="EMBL/GenBank/DDBJ databases">
        <title>De novo assembly and RNA-Seq shows season-dependent expression and editing in black bear kidneys.</title>
        <authorList>
            <person name="Korstanje R."/>
            <person name="Srivastava A."/>
            <person name="Sarsani V.K."/>
            <person name="Sheehan S.M."/>
            <person name="Seger R.L."/>
            <person name="Barter M.E."/>
            <person name="Lindqvist C."/>
            <person name="Brody L.C."/>
            <person name="Mullikin J.C."/>
        </authorList>
    </citation>
    <scope>NUCLEOTIDE SEQUENCE [LARGE SCALE GENOMIC DNA]</scope>
</reference>
<evidence type="ECO:0000256" key="14">
    <source>
        <dbReference type="ARBA" id="ARBA00078803"/>
    </source>
</evidence>
<comment type="similarity">
    <text evidence="11">Belongs to the MIA/OTOR family.</text>
</comment>
<dbReference type="FunFam" id="2.30.30.40:FF:000142">
    <property type="entry name" value="melanoma inhibitory activity protein 2 isoform X2"/>
    <property type="match status" value="1"/>
</dbReference>
<reference evidence="18" key="2">
    <citation type="submission" date="2025-08" db="UniProtKB">
        <authorList>
            <consortium name="Ensembl"/>
        </authorList>
    </citation>
    <scope>IDENTIFICATION</scope>
</reference>
<evidence type="ECO:0000256" key="15">
    <source>
        <dbReference type="PROSITE-ProRule" id="PRU00192"/>
    </source>
</evidence>
<protein>
    <recommendedName>
        <fullName evidence="13">Melanoma inhibitory activity protein 2</fullName>
    </recommendedName>
    <alternativeName>
        <fullName evidence="14">CTAGE family member 5 ER export factor</fullName>
    </alternativeName>
</protein>
<dbReference type="GO" id="GO:0005789">
    <property type="term" value="C:endoplasmic reticulum membrane"/>
    <property type="evidence" value="ECO:0007669"/>
    <property type="project" value="UniProtKB-SubCell"/>
</dbReference>
<evidence type="ECO:0000256" key="13">
    <source>
        <dbReference type="ARBA" id="ARBA00072324"/>
    </source>
</evidence>
<comment type="subcellular location">
    <subcellularLocation>
        <location evidence="1">Endoplasmic reticulum membrane</location>
        <topology evidence="1">Single-pass membrane protein</topology>
    </subcellularLocation>
</comment>
<evidence type="ECO:0000256" key="5">
    <source>
        <dbReference type="ARBA" id="ARBA00022824"/>
    </source>
</evidence>
<evidence type="ECO:0000256" key="9">
    <source>
        <dbReference type="ARBA" id="ARBA00023180"/>
    </source>
</evidence>
<dbReference type="GeneTree" id="ENSGT00950000182767"/>
<evidence type="ECO:0000256" key="3">
    <source>
        <dbReference type="ARBA" id="ARBA00022692"/>
    </source>
</evidence>
<dbReference type="GO" id="GO:0009306">
    <property type="term" value="P:protein secretion"/>
    <property type="evidence" value="ECO:0007669"/>
    <property type="project" value="TreeGrafter"/>
</dbReference>
<dbReference type="Proteomes" id="UP000291022">
    <property type="component" value="Unassembled WGS sequence"/>
</dbReference>
<dbReference type="InterPro" id="IPR036028">
    <property type="entry name" value="SH3-like_dom_sf"/>
</dbReference>
<evidence type="ECO:0000256" key="6">
    <source>
        <dbReference type="ARBA" id="ARBA00022989"/>
    </source>
</evidence>
<dbReference type="PROSITE" id="PS50002">
    <property type="entry name" value="SH3"/>
    <property type="match status" value="1"/>
</dbReference>
<keyword evidence="4 16" id="KW-0732">Signal</keyword>
<keyword evidence="9" id="KW-0325">Glycoprotein</keyword>
<dbReference type="Ensembl" id="ENSUAMT00000031509.1">
    <property type="protein sequence ID" value="ENSUAMP00000028211.1"/>
    <property type="gene ID" value="ENSUAMG00000021807.1"/>
</dbReference>
<evidence type="ECO:0000256" key="16">
    <source>
        <dbReference type="SAM" id="SignalP"/>
    </source>
</evidence>
<evidence type="ECO:0000256" key="11">
    <source>
        <dbReference type="ARBA" id="ARBA00061486"/>
    </source>
</evidence>
<feature type="chain" id="PRO_5019435557" description="Melanoma inhibitory activity protein 2" evidence="16">
    <location>
        <begin position="23"/>
        <end position="119"/>
    </location>
</feature>
<name>A0A452S7M4_URSAM</name>
<dbReference type="GO" id="GO:0070971">
    <property type="term" value="C:endoplasmic reticulum exit site"/>
    <property type="evidence" value="ECO:0007669"/>
    <property type="project" value="TreeGrafter"/>
</dbReference>
<evidence type="ECO:0000313" key="19">
    <source>
        <dbReference type="Proteomes" id="UP000291022"/>
    </source>
</evidence>
<keyword evidence="5" id="KW-0256">Endoplasmic reticulum</keyword>
<keyword evidence="8" id="KW-0472">Membrane</keyword>
<dbReference type="SUPFAM" id="SSF50044">
    <property type="entry name" value="SH3-domain"/>
    <property type="match status" value="1"/>
</dbReference>
<dbReference type="PANTHER" id="PTHR23158">
    <property type="entry name" value="MELANOMA INHIBITORY ACTIVITY-RELATED"/>
    <property type="match status" value="1"/>
</dbReference>
<evidence type="ECO:0000259" key="17">
    <source>
        <dbReference type="PROSITE" id="PS50002"/>
    </source>
</evidence>
<organism evidence="18 19">
    <name type="scientific">Ursus americanus</name>
    <name type="common">American black bear</name>
    <name type="synonym">Euarctos americanus</name>
    <dbReference type="NCBI Taxonomy" id="9643"/>
    <lineage>
        <taxon>Eukaryota</taxon>
        <taxon>Metazoa</taxon>
        <taxon>Chordata</taxon>
        <taxon>Craniata</taxon>
        <taxon>Vertebrata</taxon>
        <taxon>Euteleostomi</taxon>
        <taxon>Mammalia</taxon>
        <taxon>Eutheria</taxon>
        <taxon>Laurasiatheria</taxon>
        <taxon>Carnivora</taxon>
        <taxon>Caniformia</taxon>
        <taxon>Ursidae</taxon>
        <taxon>Ursus</taxon>
    </lineage>
</organism>
<keyword evidence="3" id="KW-0812">Transmembrane</keyword>